<protein>
    <submittedName>
        <fullName evidence="2">Uncharacterized protein</fullName>
    </submittedName>
</protein>
<accession>A0A7S3P830</accession>
<gene>
    <name evidence="2" type="ORF">ACOF00016_LOCUS8914</name>
</gene>
<evidence type="ECO:0000256" key="1">
    <source>
        <dbReference type="SAM" id="MobiDB-lite"/>
    </source>
</evidence>
<feature type="compositionally biased region" description="Basic residues" evidence="1">
    <location>
        <begin position="50"/>
        <end position="66"/>
    </location>
</feature>
<name>A0A7S3P830_9STRA</name>
<feature type="compositionally biased region" description="Basic residues" evidence="1">
    <location>
        <begin position="25"/>
        <end position="38"/>
    </location>
</feature>
<sequence length="217" mass="24243">MAPFEWPGLTSLDMDLSFVSDNARSHQKKRQPNPRVFRRSASLPEDGARNLRRVPSRPARRGHRRRSSIDVVESVDDSITCRWHNIKISARNDVPPVLKRRNPETTPPGLKRKLEGPAITISSANFKQGQASSAATTVLNSPMSWETITNTTTTTGSSSLSVLKQVLEHIEQQNIFLENPEESQDDCVDDDTDMTVLSTDEDTSSFSTSSFESESKR</sequence>
<reference evidence="2" key="1">
    <citation type="submission" date="2021-01" db="EMBL/GenBank/DDBJ databases">
        <authorList>
            <person name="Corre E."/>
            <person name="Pelletier E."/>
            <person name="Niang G."/>
            <person name="Scheremetjew M."/>
            <person name="Finn R."/>
            <person name="Kale V."/>
            <person name="Holt S."/>
            <person name="Cochrane G."/>
            <person name="Meng A."/>
            <person name="Brown T."/>
            <person name="Cohen L."/>
        </authorList>
    </citation>
    <scope>NUCLEOTIDE SEQUENCE</scope>
    <source>
        <strain evidence="2">CCMP127</strain>
    </source>
</reference>
<feature type="region of interest" description="Disordered" evidence="1">
    <location>
        <begin position="22"/>
        <end position="69"/>
    </location>
</feature>
<feature type="compositionally biased region" description="Low complexity" evidence="1">
    <location>
        <begin position="204"/>
        <end position="217"/>
    </location>
</feature>
<dbReference type="EMBL" id="HBIM01010662">
    <property type="protein sequence ID" value="CAE0411605.1"/>
    <property type="molecule type" value="Transcribed_RNA"/>
</dbReference>
<proteinExistence type="predicted"/>
<feature type="region of interest" description="Disordered" evidence="1">
    <location>
        <begin position="179"/>
        <end position="217"/>
    </location>
</feature>
<feature type="compositionally biased region" description="Acidic residues" evidence="1">
    <location>
        <begin position="179"/>
        <end position="203"/>
    </location>
</feature>
<evidence type="ECO:0000313" key="2">
    <source>
        <dbReference type="EMBL" id="CAE0411605.1"/>
    </source>
</evidence>
<dbReference type="AlphaFoldDB" id="A0A7S3P830"/>
<organism evidence="2">
    <name type="scientific">Amphora coffeiformis</name>
    <dbReference type="NCBI Taxonomy" id="265554"/>
    <lineage>
        <taxon>Eukaryota</taxon>
        <taxon>Sar</taxon>
        <taxon>Stramenopiles</taxon>
        <taxon>Ochrophyta</taxon>
        <taxon>Bacillariophyta</taxon>
        <taxon>Bacillariophyceae</taxon>
        <taxon>Bacillariophycidae</taxon>
        <taxon>Thalassiophysales</taxon>
        <taxon>Catenulaceae</taxon>
        <taxon>Amphora</taxon>
    </lineage>
</organism>